<dbReference type="PROSITE" id="PS50048">
    <property type="entry name" value="ZN2_CY6_FUNGAL_2"/>
    <property type="match status" value="1"/>
</dbReference>
<dbReference type="InterPro" id="IPR036864">
    <property type="entry name" value="Zn2-C6_fun-type_DNA-bd_sf"/>
</dbReference>
<dbReference type="AlphaFoldDB" id="A0A0D2CEJ3"/>
<dbReference type="STRING" id="215243.A0A0D2CEJ3"/>
<accession>A0A0D2CEJ3</accession>
<dbReference type="VEuPathDB" id="FungiDB:PV06_00929"/>
<dbReference type="PANTHER" id="PTHR47660">
    <property type="entry name" value="TRANSCRIPTION FACTOR WITH C2H2 AND ZN(2)-CYS(6) DNA BINDING DOMAIN (EUROFUNG)-RELATED-RELATED"/>
    <property type="match status" value="1"/>
</dbReference>
<feature type="domain" description="Zn(2)-C6 fungal-type" evidence="8">
    <location>
        <begin position="47"/>
        <end position="76"/>
    </location>
</feature>
<evidence type="ECO:0000256" key="6">
    <source>
        <dbReference type="ARBA" id="ARBA00023242"/>
    </source>
</evidence>
<dbReference type="RefSeq" id="XP_016268543.1">
    <property type="nucleotide sequence ID" value="XM_016401490.1"/>
</dbReference>
<protein>
    <recommendedName>
        <fullName evidence="8">Zn(2)-C6 fungal-type domain-containing protein</fullName>
    </recommendedName>
</protein>
<evidence type="ECO:0000259" key="8">
    <source>
        <dbReference type="PROSITE" id="PS50048"/>
    </source>
</evidence>
<gene>
    <name evidence="9" type="ORF">PV06_00929</name>
</gene>
<keyword evidence="1" id="KW-0479">Metal-binding</keyword>
<dbReference type="HOGENOM" id="CLU_044368_2_0_1"/>
<dbReference type="GO" id="GO:0008270">
    <property type="term" value="F:zinc ion binding"/>
    <property type="evidence" value="ECO:0007669"/>
    <property type="project" value="InterPro"/>
</dbReference>
<dbReference type="Proteomes" id="UP000053342">
    <property type="component" value="Unassembled WGS sequence"/>
</dbReference>
<dbReference type="PROSITE" id="PS00463">
    <property type="entry name" value="ZN2_CY6_FUNGAL_1"/>
    <property type="match status" value="1"/>
</dbReference>
<dbReference type="GO" id="GO:0003677">
    <property type="term" value="F:DNA binding"/>
    <property type="evidence" value="ECO:0007669"/>
    <property type="project" value="UniProtKB-KW"/>
</dbReference>
<evidence type="ECO:0000256" key="4">
    <source>
        <dbReference type="ARBA" id="ARBA00023125"/>
    </source>
</evidence>
<keyword evidence="3" id="KW-0805">Transcription regulation</keyword>
<dbReference type="EMBL" id="KN847332">
    <property type="protein sequence ID" value="KIW48327.1"/>
    <property type="molecule type" value="Genomic_DNA"/>
</dbReference>
<evidence type="ECO:0000256" key="7">
    <source>
        <dbReference type="SAM" id="MobiDB-lite"/>
    </source>
</evidence>
<keyword evidence="10" id="KW-1185">Reference proteome</keyword>
<evidence type="ECO:0000256" key="1">
    <source>
        <dbReference type="ARBA" id="ARBA00022723"/>
    </source>
</evidence>
<sequence>MSQSARIQFCHICEKPFTTVHAIENAYTRHTTYCRKAQGRHKRRSQACAACRSAKAKCSFEEQCQRCKKHGLSCIYGSKKIAPIANSRPAEIPGTTAAEQEDVATEFESAEPIIDDLQKETRNSCTTAHPPAATLGDDDDAFRDSVFNDEVSDLLGIDGTLIGSTLVSSLDDDDDAHIMSSQQLSQQQQLSLEPSATSSSSQQRLMHEIQGRNTYDDRLWSKFFFPSDPYASWSVYGDAEKWVMQPIYMPSSVSQTHASRVVRMLRSFPRMMLRRETFPPFIHTHQGHDLPEPIANCMSIAQIFCSRNTVNGAFVWRTIRAEQDRLVREMHRFSAKDLLAALQAYFVYMIMRAEDDTGYTSRDVEMISSMKALCAVYLDHCGIEDLVPESRNDRTTTWSLWAFKEGRRRSLLIYYLINRVFNIFIGHDCPLTNNFMALPLPSPRHAWEARSDSVWSAAYADSFETDRLMTFGDLVKETRFSTKRLDEWHCSIDYLGLILESAADLVV</sequence>
<name>A0A0D2CEJ3_9EURO</name>
<proteinExistence type="predicted"/>
<dbReference type="GeneID" id="27353003"/>
<organism evidence="9 10">
    <name type="scientific">Exophiala oligosperma</name>
    <dbReference type="NCBI Taxonomy" id="215243"/>
    <lineage>
        <taxon>Eukaryota</taxon>
        <taxon>Fungi</taxon>
        <taxon>Dikarya</taxon>
        <taxon>Ascomycota</taxon>
        <taxon>Pezizomycotina</taxon>
        <taxon>Eurotiomycetes</taxon>
        <taxon>Chaetothyriomycetidae</taxon>
        <taxon>Chaetothyriales</taxon>
        <taxon>Herpotrichiellaceae</taxon>
        <taxon>Exophiala</taxon>
    </lineage>
</organism>
<dbReference type="InterPro" id="IPR001138">
    <property type="entry name" value="Zn2Cys6_DnaBD"/>
</dbReference>
<dbReference type="SUPFAM" id="SSF57701">
    <property type="entry name" value="Zn2/Cys6 DNA-binding domain"/>
    <property type="match status" value="1"/>
</dbReference>
<keyword evidence="2" id="KW-0862">Zinc</keyword>
<evidence type="ECO:0000313" key="9">
    <source>
        <dbReference type="EMBL" id="KIW48327.1"/>
    </source>
</evidence>
<dbReference type="Gene3D" id="4.10.240.10">
    <property type="entry name" value="Zn(2)-C6 fungal-type DNA-binding domain"/>
    <property type="match status" value="1"/>
</dbReference>
<dbReference type="PANTHER" id="PTHR47660:SF3">
    <property type="entry name" value="FINGER DOMAIN PROTEIN, PUTATIVE (AFU_ORTHOLOGUE AFUA_4G03310)-RELATED"/>
    <property type="match status" value="1"/>
</dbReference>
<feature type="compositionally biased region" description="Low complexity" evidence="7">
    <location>
        <begin position="180"/>
        <end position="204"/>
    </location>
</feature>
<dbReference type="CDD" id="cd00067">
    <property type="entry name" value="GAL4"/>
    <property type="match status" value="1"/>
</dbReference>
<dbReference type="OrthoDB" id="5423818at2759"/>
<evidence type="ECO:0000256" key="5">
    <source>
        <dbReference type="ARBA" id="ARBA00023163"/>
    </source>
</evidence>
<evidence type="ECO:0000256" key="2">
    <source>
        <dbReference type="ARBA" id="ARBA00022833"/>
    </source>
</evidence>
<keyword evidence="4" id="KW-0238">DNA-binding</keyword>
<evidence type="ECO:0000256" key="3">
    <source>
        <dbReference type="ARBA" id="ARBA00023015"/>
    </source>
</evidence>
<keyword evidence="6" id="KW-0539">Nucleus</keyword>
<reference evidence="9 10" key="1">
    <citation type="submission" date="2015-01" db="EMBL/GenBank/DDBJ databases">
        <title>The Genome Sequence of Exophiala oligosperma CBS72588.</title>
        <authorList>
            <consortium name="The Broad Institute Genomics Platform"/>
            <person name="Cuomo C."/>
            <person name="de Hoog S."/>
            <person name="Gorbushina A."/>
            <person name="Stielow B."/>
            <person name="Teixiera M."/>
            <person name="Abouelleil A."/>
            <person name="Chapman S.B."/>
            <person name="Priest M."/>
            <person name="Young S.K."/>
            <person name="Wortman J."/>
            <person name="Nusbaum C."/>
            <person name="Birren B."/>
        </authorList>
    </citation>
    <scope>NUCLEOTIDE SEQUENCE [LARGE SCALE GENOMIC DNA]</scope>
    <source>
        <strain evidence="9 10">CBS 72588</strain>
    </source>
</reference>
<feature type="region of interest" description="Disordered" evidence="7">
    <location>
        <begin position="180"/>
        <end position="206"/>
    </location>
</feature>
<keyword evidence="5" id="KW-0804">Transcription</keyword>
<evidence type="ECO:0000313" key="10">
    <source>
        <dbReference type="Proteomes" id="UP000053342"/>
    </source>
</evidence>
<dbReference type="Pfam" id="PF00172">
    <property type="entry name" value="Zn_clus"/>
    <property type="match status" value="1"/>
</dbReference>
<dbReference type="SMART" id="SM00066">
    <property type="entry name" value="GAL4"/>
    <property type="match status" value="1"/>
</dbReference>
<dbReference type="GO" id="GO:0000981">
    <property type="term" value="F:DNA-binding transcription factor activity, RNA polymerase II-specific"/>
    <property type="evidence" value="ECO:0007669"/>
    <property type="project" value="InterPro"/>
</dbReference>